<proteinExistence type="inferred from homology"/>
<dbReference type="Gene3D" id="3.20.20.60">
    <property type="entry name" value="Phosphoenolpyruvate-binding domains"/>
    <property type="match status" value="1"/>
</dbReference>
<name>T1BU30_9ZZZZ</name>
<dbReference type="NCBIfam" id="TIGR02317">
    <property type="entry name" value="prpB"/>
    <property type="match status" value="1"/>
</dbReference>
<dbReference type="InterPro" id="IPR039556">
    <property type="entry name" value="ICL/PEPM"/>
</dbReference>
<evidence type="ECO:0000256" key="3">
    <source>
        <dbReference type="ARBA" id="ARBA00022723"/>
    </source>
</evidence>
<keyword evidence="4" id="KW-0460">Magnesium</keyword>
<dbReference type="PANTHER" id="PTHR42905">
    <property type="entry name" value="PHOSPHOENOLPYRUVATE CARBOXYLASE"/>
    <property type="match status" value="1"/>
</dbReference>
<comment type="similarity">
    <text evidence="2">Belongs to the isocitrate lyase/PEP mutase superfamily. Methylisocitrate lyase family.</text>
</comment>
<gene>
    <name evidence="6" type="ORF">B1B_01668</name>
</gene>
<dbReference type="FunFam" id="3.20.20.60:FF:000009">
    <property type="entry name" value="2-methylisocitrate lyase"/>
    <property type="match status" value="1"/>
</dbReference>
<dbReference type="NCBIfam" id="NF008455">
    <property type="entry name" value="PRK11320.1"/>
    <property type="match status" value="1"/>
</dbReference>
<dbReference type="PROSITE" id="PS00161">
    <property type="entry name" value="ISOCITRATE_LYASE"/>
    <property type="match status" value="1"/>
</dbReference>
<dbReference type="GO" id="GO:0046872">
    <property type="term" value="F:metal ion binding"/>
    <property type="evidence" value="ECO:0007669"/>
    <property type="project" value="UniProtKB-KW"/>
</dbReference>
<dbReference type="InterPro" id="IPR012695">
    <property type="entry name" value="PrpB"/>
</dbReference>
<evidence type="ECO:0000256" key="1">
    <source>
        <dbReference type="ARBA" id="ARBA00001946"/>
    </source>
</evidence>
<accession>T1BU30</accession>
<reference evidence="6" key="1">
    <citation type="submission" date="2013-08" db="EMBL/GenBank/DDBJ databases">
        <authorList>
            <person name="Mendez C."/>
            <person name="Richter M."/>
            <person name="Ferrer M."/>
            <person name="Sanchez J."/>
        </authorList>
    </citation>
    <scope>NUCLEOTIDE SEQUENCE</scope>
</reference>
<evidence type="ECO:0000256" key="5">
    <source>
        <dbReference type="ARBA" id="ARBA00023239"/>
    </source>
</evidence>
<dbReference type="InterPro" id="IPR015813">
    <property type="entry name" value="Pyrv/PenolPyrv_kinase-like_dom"/>
</dbReference>
<organism evidence="6">
    <name type="scientific">mine drainage metagenome</name>
    <dbReference type="NCBI Taxonomy" id="410659"/>
    <lineage>
        <taxon>unclassified sequences</taxon>
        <taxon>metagenomes</taxon>
        <taxon>ecological metagenomes</taxon>
    </lineage>
</organism>
<sequence length="298" mass="32301">MNPGQRLKAALEEECPLQIVGTVHAYCALLARDAGFRALYLSGAGVANAAFGLPDLAITTMSDVAEETRRITQATDLPLLVDGDTGFGGAFNIARSVRELIRSGAAGWHLEDQVAAKRCGHRPGKKLVSAPEMVDRIKAAVDARTDPDFMVMARTDAFASEGLAGVVERSAAYVEAGADAIFAEALTSLADYAALVNEIRVPILANATEFGQTPLFELQEFRKAGIRMVLYPLTAFRAMSLAAAETYATLRAEGSQKALMRRLQTRESLYAVLRYWDFERKLDVLYGPARPATPEEMP</sequence>
<dbReference type="PANTHER" id="PTHR42905:SF5">
    <property type="entry name" value="CARBOXYVINYL-CARBOXYPHOSPHONATE PHOSPHORYLMUTASE, CHLOROPLASTIC"/>
    <property type="match status" value="1"/>
</dbReference>
<dbReference type="GO" id="GO:0019629">
    <property type="term" value="P:propionate catabolic process, 2-methylcitrate cycle"/>
    <property type="evidence" value="ECO:0007669"/>
    <property type="project" value="InterPro"/>
</dbReference>
<dbReference type="CDD" id="cd00377">
    <property type="entry name" value="ICL_PEPM"/>
    <property type="match status" value="1"/>
</dbReference>
<dbReference type="InterPro" id="IPR018523">
    <property type="entry name" value="Isocitrate_lyase_ph_CS"/>
</dbReference>
<dbReference type="SUPFAM" id="SSF51621">
    <property type="entry name" value="Phosphoenolpyruvate/pyruvate domain"/>
    <property type="match status" value="1"/>
</dbReference>
<dbReference type="AlphaFoldDB" id="T1BU30"/>
<protein>
    <submittedName>
        <fullName evidence="6">2-methylisocitrate lyase</fullName>
    </submittedName>
</protein>
<evidence type="ECO:0000256" key="4">
    <source>
        <dbReference type="ARBA" id="ARBA00022842"/>
    </source>
</evidence>
<reference evidence="6" key="2">
    <citation type="journal article" date="2014" name="ISME J.">
        <title>Microbial stratification in low pH oxic and suboxic macroscopic growths along an acid mine drainage.</title>
        <authorList>
            <person name="Mendez-Garcia C."/>
            <person name="Mesa V."/>
            <person name="Sprenger R.R."/>
            <person name="Richter M."/>
            <person name="Diez M.S."/>
            <person name="Solano J."/>
            <person name="Bargiela R."/>
            <person name="Golyshina O.V."/>
            <person name="Manteca A."/>
            <person name="Ramos J.L."/>
            <person name="Gallego J.R."/>
            <person name="Llorente I."/>
            <person name="Martins Dos Santos V.A."/>
            <person name="Jensen O.N."/>
            <person name="Pelaez A.I."/>
            <person name="Sanchez J."/>
            <person name="Ferrer M."/>
        </authorList>
    </citation>
    <scope>NUCLEOTIDE SEQUENCE</scope>
</reference>
<keyword evidence="3" id="KW-0479">Metal-binding</keyword>
<dbReference type="EMBL" id="AUZY01001054">
    <property type="protein sequence ID" value="EQD76446.1"/>
    <property type="molecule type" value="Genomic_DNA"/>
</dbReference>
<evidence type="ECO:0000313" key="6">
    <source>
        <dbReference type="EMBL" id="EQD76446.1"/>
    </source>
</evidence>
<keyword evidence="5 6" id="KW-0456">Lyase</keyword>
<dbReference type="InterPro" id="IPR040442">
    <property type="entry name" value="Pyrv_kinase-like_dom_sf"/>
</dbReference>
<dbReference type="GO" id="GO:0046421">
    <property type="term" value="F:methylisocitrate lyase activity"/>
    <property type="evidence" value="ECO:0007669"/>
    <property type="project" value="InterPro"/>
</dbReference>
<evidence type="ECO:0000256" key="2">
    <source>
        <dbReference type="ARBA" id="ARBA00009282"/>
    </source>
</evidence>
<dbReference type="HAMAP" id="MF_01939">
    <property type="entry name" value="PrpB"/>
    <property type="match status" value="1"/>
</dbReference>
<dbReference type="Pfam" id="PF13714">
    <property type="entry name" value="PEP_mutase"/>
    <property type="match status" value="1"/>
</dbReference>
<comment type="cofactor">
    <cofactor evidence="1">
        <name>Mg(2+)</name>
        <dbReference type="ChEBI" id="CHEBI:18420"/>
    </cofactor>
</comment>
<comment type="caution">
    <text evidence="6">The sequence shown here is derived from an EMBL/GenBank/DDBJ whole genome shotgun (WGS) entry which is preliminary data.</text>
</comment>